<proteinExistence type="predicted"/>
<gene>
    <name evidence="2" type="ORF">ILEXP_LOCUS22323</name>
</gene>
<protein>
    <submittedName>
        <fullName evidence="2">Uncharacterized protein</fullName>
    </submittedName>
</protein>
<dbReference type="Proteomes" id="UP001642360">
    <property type="component" value="Unassembled WGS sequence"/>
</dbReference>
<sequence length="111" mass="12578">MWHFSSVTTRNRLTISVNLKIASWKVARCEPIALSSLENGSISGDLGLLWRLHRSQHLDLAGKVKVRVLGRRGWSDFRGRNSLVADGRKQPWCTDPNVEGDRFQKKRAHGS</sequence>
<reference evidence="2 3" key="1">
    <citation type="submission" date="2024-02" db="EMBL/GenBank/DDBJ databases">
        <authorList>
            <person name="Vignale AGUSTIN F."/>
            <person name="Sosa J E."/>
            <person name="Modenutti C."/>
        </authorList>
    </citation>
    <scope>NUCLEOTIDE SEQUENCE [LARGE SCALE GENOMIC DNA]</scope>
</reference>
<name>A0ABC8SDZ0_9AQUA</name>
<feature type="region of interest" description="Disordered" evidence="1">
    <location>
        <begin position="87"/>
        <end position="111"/>
    </location>
</feature>
<dbReference type="AlphaFoldDB" id="A0ABC8SDZ0"/>
<accession>A0ABC8SDZ0</accession>
<evidence type="ECO:0000256" key="1">
    <source>
        <dbReference type="SAM" id="MobiDB-lite"/>
    </source>
</evidence>
<keyword evidence="3" id="KW-1185">Reference proteome</keyword>
<organism evidence="2 3">
    <name type="scientific">Ilex paraguariensis</name>
    <name type="common">yerba mate</name>
    <dbReference type="NCBI Taxonomy" id="185542"/>
    <lineage>
        <taxon>Eukaryota</taxon>
        <taxon>Viridiplantae</taxon>
        <taxon>Streptophyta</taxon>
        <taxon>Embryophyta</taxon>
        <taxon>Tracheophyta</taxon>
        <taxon>Spermatophyta</taxon>
        <taxon>Magnoliopsida</taxon>
        <taxon>eudicotyledons</taxon>
        <taxon>Gunneridae</taxon>
        <taxon>Pentapetalae</taxon>
        <taxon>asterids</taxon>
        <taxon>campanulids</taxon>
        <taxon>Aquifoliales</taxon>
        <taxon>Aquifoliaceae</taxon>
        <taxon>Ilex</taxon>
    </lineage>
</organism>
<comment type="caution">
    <text evidence="2">The sequence shown here is derived from an EMBL/GenBank/DDBJ whole genome shotgun (WGS) entry which is preliminary data.</text>
</comment>
<evidence type="ECO:0000313" key="3">
    <source>
        <dbReference type="Proteomes" id="UP001642360"/>
    </source>
</evidence>
<evidence type="ECO:0000313" key="2">
    <source>
        <dbReference type="EMBL" id="CAK9154020.1"/>
    </source>
</evidence>
<dbReference type="EMBL" id="CAUOFW020002480">
    <property type="protein sequence ID" value="CAK9154020.1"/>
    <property type="molecule type" value="Genomic_DNA"/>
</dbReference>